<dbReference type="Pfam" id="PF22725">
    <property type="entry name" value="GFO_IDH_MocA_C3"/>
    <property type="match status" value="1"/>
</dbReference>
<feature type="domain" description="Gfo/Idh/MocA-like oxidoreductase N-terminal" evidence="1">
    <location>
        <begin position="2"/>
        <end position="120"/>
    </location>
</feature>
<evidence type="ECO:0000313" key="3">
    <source>
        <dbReference type="EMBL" id="SNX50632.1"/>
    </source>
</evidence>
<dbReference type="EC" id="1.1.99.28" evidence="3"/>
<keyword evidence="3" id="KW-0560">Oxidoreductase</keyword>
<protein>
    <submittedName>
        <fullName evidence="3">Glucose--fructose oxidoreductase</fullName>
        <ecNumber evidence="3">1.1.99.28</ecNumber>
    </submittedName>
</protein>
<dbReference type="PANTHER" id="PTHR43054">
    <property type="match status" value="1"/>
</dbReference>
<dbReference type="GO" id="GO:0000166">
    <property type="term" value="F:nucleotide binding"/>
    <property type="evidence" value="ECO:0007669"/>
    <property type="project" value="InterPro"/>
</dbReference>
<name>A0A240EPJ9_9VIBR</name>
<evidence type="ECO:0000259" key="2">
    <source>
        <dbReference type="Pfam" id="PF22725"/>
    </source>
</evidence>
<gene>
    <name evidence="3" type="primary">gfo_2</name>
    <name evidence="3" type="ORF">VTH8203_04293</name>
</gene>
<dbReference type="PANTHER" id="PTHR43054:SF1">
    <property type="entry name" value="SCYLLO-INOSITOL 2-DEHYDROGENASE (NADP(+)) IOLU"/>
    <property type="match status" value="1"/>
</dbReference>
<dbReference type="OrthoDB" id="9774191at2"/>
<dbReference type="Gene3D" id="3.30.360.10">
    <property type="entry name" value="Dihydrodipicolinate Reductase, domain 2"/>
    <property type="match status" value="1"/>
</dbReference>
<feature type="domain" description="GFO/IDH/MocA-like oxidoreductase" evidence="2">
    <location>
        <begin position="138"/>
        <end position="247"/>
    </location>
</feature>
<sequence length="328" mass="36006">MIKLAIVGTNWISEKFAEAALESKKFIVNGVYSRSLDTAKSFGQPFGASVFFDSLEALGASENIDAVYIASPNSFHCQQAVQLMRAGKHVICEKPLASNITEVELMFDVAREQNVILMEAFKTAYLPNFIALKNSIEAIGKLHKVHLTYCQYSSRYQRYLDGENPNTFNPEFSNGSVMDIGFYSVAAAVELFGTPNKVQASAHLLESGVDAHGSILLTYPNFDVTLSHSKVSNSYAPSEIQGEDASLMLTHFSECVGFEKQARNGERTCVSLPQVENSMRYEAEAFAAMISAGSMDPHAVQRSLDISRIITEARLQTGVVFPADTLLK</sequence>
<reference evidence="4" key="1">
    <citation type="submission" date="2016-06" db="EMBL/GenBank/DDBJ databases">
        <authorList>
            <person name="Rodrigo-Torres L."/>
            <person name="Arahal R.D."/>
            <person name="Lucena T."/>
        </authorList>
    </citation>
    <scope>NUCLEOTIDE SEQUENCE [LARGE SCALE GENOMIC DNA]</scope>
    <source>
        <strain evidence="4">CECT8203</strain>
    </source>
</reference>
<dbReference type="SUPFAM" id="SSF55347">
    <property type="entry name" value="Glyceraldehyde-3-phosphate dehydrogenase-like, C-terminal domain"/>
    <property type="match status" value="1"/>
</dbReference>
<dbReference type="GO" id="GO:0047061">
    <property type="term" value="F:glucose-fructose oxidoreductase activity"/>
    <property type="evidence" value="ECO:0007669"/>
    <property type="project" value="UniProtKB-EC"/>
</dbReference>
<dbReference type="SUPFAM" id="SSF51735">
    <property type="entry name" value="NAD(P)-binding Rossmann-fold domains"/>
    <property type="match status" value="1"/>
</dbReference>
<dbReference type="RefSeq" id="WP_096995534.1">
    <property type="nucleotide sequence ID" value="NZ_JBHSII010000001.1"/>
</dbReference>
<evidence type="ECO:0000259" key="1">
    <source>
        <dbReference type="Pfam" id="PF01408"/>
    </source>
</evidence>
<dbReference type="Pfam" id="PF01408">
    <property type="entry name" value="GFO_IDH_MocA"/>
    <property type="match status" value="1"/>
</dbReference>
<proteinExistence type="predicted"/>
<dbReference type="AlphaFoldDB" id="A0A240EPJ9"/>
<dbReference type="InterPro" id="IPR000683">
    <property type="entry name" value="Gfo/Idh/MocA-like_OxRdtase_N"/>
</dbReference>
<organism evidence="3 4">
    <name type="scientific">Vibrio thalassae</name>
    <dbReference type="NCBI Taxonomy" id="1243014"/>
    <lineage>
        <taxon>Bacteria</taxon>
        <taxon>Pseudomonadati</taxon>
        <taxon>Pseudomonadota</taxon>
        <taxon>Gammaproteobacteria</taxon>
        <taxon>Vibrionales</taxon>
        <taxon>Vibrionaceae</taxon>
        <taxon>Vibrio</taxon>
    </lineage>
</organism>
<keyword evidence="4" id="KW-1185">Reference proteome</keyword>
<dbReference type="InterPro" id="IPR055170">
    <property type="entry name" value="GFO_IDH_MocA-like_dom"/>
</dbReference>
<evidence type="ECO:0000313" key="4">
    <source>
        <dbReference type="Proteomes" id="UP000219336"/>
    </source>
</evidence>
<dbReference type="EMBL" id="OANU01000123">
    <property type="protein sequence ID" value="SNX50632.1"/>
    <property type="molecule type" value="Genomic_DNA"/>
</dbReference>
<accession>A0A240EPJ9</accession>
<dbReference type="Proteomes" id="UP000219336">
    <property type="component" value="Unassembled WGS sequence"/>
</dbReference>
<dbReference type="Gene3D" id="3.40.50.720">
    <property type="entry name" value="NAD(P)-binding Rossmann-like Domain"/>
    <property type="match status" value="1"/>
</dbReference>
<dbReference type="InterPro" id="IPR036291">
    <property type="entry name" value="NAD(P)-bd_dom_sf"/>
</dbReference>